<dbReference type="InterPro" id="IPR019786">
    <property type="entry name" value="Zinc_finger_PHD-type_CS"/>
</dbReference>
<dbReference type="Gene3D" id="3.30.40.10">
    <property type="entry name" value="Zinc/RING finger domain, C3HC4 (zinc finger)"/>
    <property type="match status" value="1"/>
</dbReference>
<comment type="caution">
    <text evidence="9">The sequence shown here is derived from an EMBL/GenBank/DDBJ whole genome shotgun (WGS) entry which is preliminary data.</text>
</comment>
<accession>A0AAN7BAW8</accession>
<dbReference type="PROSITE" id="PS01359">
    <property type="entry name" value="ZF_PHD_1"/>
    <property type="match status" value="1"/>
</dbReference>
<evidence type="ECO:0000256" key="1">
    <source>
        <dbReference type="ARBA" id="ARBA00004123"/>
    </source>
</evidence>
<gene>
    <name evidence="9" type="ORF">QBC37DRAFT_273504</name>
</gene>
<keyword evidence="10" id="KW-1185">Reference proteome</keyword>
<dbReference type="Pfam" id="PF00628">
    <property type="entry name" value="PHD"/>
    <property type="match status" value="1"/>
</dbReference>
<reference evidence="9" key="1">
    <citation type="journal article" date="2023" name="Mol. Phylogenet. Evol.">
        <title>Genome-scale phylogeny and comparative genomics of the fungal order Sordariales.</title>
        <authorList>
            <person name="Hensen N."/>
            <person name="Bonometti L."/>
            <person name="Westerberg I."/>
            <person name="Brannstrom I.O."/>
            <person name="Guillou S."/>
            <person name="Cros-Aarteil S."/>
            <person name="Calhoun S."/>
            <person name="Haridas S."/>
            <person name="Kuo A."/>
            <person name="Mondo S."/>
            <person name="Pangilinan J."/>
            <person name="Riley R."/>
            <person name="LaButti K."/>
            <person name="Andreopoulos B."/>
            <person name="Lipzen A."/>
            <person name="Chen C."/>
            <person name="Yan M."/>
            <person name="Daum C."/>
            <person name="Ng V."/>
            <person name="Clum A."/>
            <person name="Steindorff A."/>
            <person name="Ohm R.A."/>
            <person name="Martin F."/>
            <person name="Silar P."/>
            <person name="Natvig D.O."/>
            <person name="Lalanne C."/>
            <person name="Gautier V."/>
            <person name="Ament-Velasquez S.L."/>
            <person name="Kruys A."/>
            <person name="Hutchinson M.I."/>
            <person name="Powell A.J."/>
            <person name="Barry K."/>
            <person name="Miller A.N."/>
            <person name="Grigoriev I.V."/>
            <person name="Debuchy R."/>
            <person name="Gladieux P."/>
            <person name="Hiltunen Thoren M."/>
            <person name="Johannesson H."/>
        </authorList>
    </citation>
    <scope>NUCLEOTIDE SEQUENCE</scope>
    <source>
        <strain evidence="9">PSN293</strain>
    </source>
</reference>
<proteinExistence type="predicted"/>
<evidence type="ECO:0000256" key="7">
    <source>
        <dbReference type="SAM" id="MobiDB-lite"/>
    </source>
</evidence>
<dbReference type="AlphaFoldDB" id="A0AAN7BAW8"/>
<dbReference type="GO" id="GO:0048188">
    <property type="term" value="C:Set1C/COMPASS complex"/>
    <property type="evidence" value="ECO:0007669"/>
    <property type="project" value="InterPro"/>
</dbReference>
<reference evidence="9" key="2">
    <citation type="submission" date="2023-05" db="EMBL/GenBank/DDBJ databases">
        <authorList>
            <consortium name="Lawrence Berkeley National Laboratory"/>
            <person name="Steindorff A."/>
            <person name="Hensen N."/>
            <person name="Bonometti L."/>
            <person name="Westerberg I."/>
            <person name="Brannstrom I.O."/>
            <person name="Guillou S."/>
            <person name="Cros-Aarteil S."/>
            <person name="Calhoun S."/>
            <person name="Haridas S."/>
            <person name="Kuo A."/>
            <person name="Mondo S."/>
            <person name="Pangilinan J."/>
            <person name="Riley R."/>
            <person name="Labutti K."/>
            <person name="Andreopoulos B."/>
            <person name="Lipzen A."/>
            <person name="Chen C."/>
            <person name="Yanf M."/>
            <person name="Daum C."/>
            <person name="Ng V."/>
            <person name="Clum A."/>
            <person name="Ohm R."/>
            <person name="Martin F."/>
            <person name="Silar P."/>
            <person name="Natvig D."/>
            <person name="Lalanne C."/>
            <person name="Gautier V."/>
            <person name="Ament-Velasquez S.L."/>
            <person name="Kruys A."/>
            <person name="Hutchinson M.I."/>
            <person name="Powell A.J."/>
            <person name="Barry K."/>
            <person name="Miller A.N."/>
            <person name="Grigoriev I.V."/>
            <person name="Debuchy R."/>
            <person name="Gladieux P."/>
            <person name="Thoren M.H."/>
            <person name="Johannesson H."/>
        </authorList>
    </citation>
    <scope>NUCLEOTIDE SEQUENCE</scope>
    <source>
        <strain evidence="9">PSN293</strain>
    </source>
</reference>
<dbReference type="PANTHER" id="PTHR46174:SF1">
    <property type="entry name" value="CXXC-TYPE ZINC FINGER PROTEIN 1"/>
    <property type="match status" value="1"/>
</dbReference>
<feature type="compositionally biased region" description="Acidic residues" evidence="7">
    <location>
        <begin position="53"/>
        <end position="63"/>
    </location>
</feature>
<dbReference type="InterPro" id="IPR011011">
    <property type="entry name" value="Znf_FYVE_PHD"/>
</dbReference>
<keyword evidence="5" id="KW-0539">Nucleus</keyword>
<feature type="region of interest" description="Disordered" evidence="7">
    <location>
        <begin position="1"/>
        <end position="65"/>
    </location>
</feature>
<keyword evidence="2" id="KW-0479">Metal-binding</keyword>
<evidence type="ECO:0000259" key="8">
    <source>
        <dbReference type="PROSITE" id="PS50016"/>
    </source>
</evidence>
<dbReference type="GO" id="GO:0008270">
    <property type="term" value="F:zinc ion binding"/>
    <property type="evidence" value="ECO:0007669"/>
    <property type="project" value="UniProtKB-KW"/>
</dbReference>
<dbReference type="GO" id="GO:0045893">
    <property type="term" value="P:positive regulation of DNA-templated transcription"/>
    <property type="evidence" value="ECO:0007669"/>
    <property type="project" value="TreeGrafter"/>
</dbReference>
<dbReference type="InterPro" id="IPR037869">
    <property type="entry name" value="Spp1/CFP1"/>
</dbReference>
<protein>
    <submittedName>
        <fullName evidence="9">Set1 complex component spp1</fullName>
    </submittedName>
</protein>
<evidence type="ECO:0000256" key="6">
    <source>
        <dbReference type="PROSITE-ProRule" id="PRU00146"/>
    </source>
</evidence>
<keyword evidence="4" id="KW-0862">Zinc</keyword>
<organism evidence="9 10">
    <name type="scientific">Rhypophila decipiens</name>
    <dbReference type="NCBI Taxonomy" id="261697"/>
    <lineage>
        <taxon>Eukaryota</taxon>
        <taxon>Fungi</taxon>
        <taxon>Dikarya</taxon>
        <taxon>Ascomycota</taxon>
        <taxon>Pezizomycotina</taxon>
        <taxon>Sordariomycetes</taxon>
        <taxon>Sordariomycetidae</taxon>
        <taxon>Sordariales</taxon>
        <taxon>Naviculisporaceae</taxon>
        <taxon>Rhypophila</taxon>
    </lineage>
</organism>
<evidence type="ECO:0000256" key="3">
    <source>
        <dbReference type="ARBA" id="ARBA00022771"/>
    </source>
</evidence>
<dbReference type="SMART" id="SM00249">
    <property type="entry name" value="PHD"/>
    <property type="match status" value="1"/>
</dbReference>
<feature type="region of interest" description="Disordered" evidence="7">
    <location>
        <begin position="391"/>
        <end position="422"/>
    </location>
</feature>
<evidence type="ECO:0000256" key="4">
    <source>
        <dbReference type="ARBA" id="ARBA00022833"/>
    </source>
</evidence>
<dbReference type="SUPFAM" id="SSF57903">
    <property type="entry name" value="FYVE/PHD zinc finger"/>
    <property type="match status" value="1"/>
</dbReference>
<evidence type="ECO:0000313" key="9">
    <source>
        <dbReference type="EMBL" id="KAK4219096.1"/>
    </source>
</evidence>
<sequence>MAPTKKKKGTATALKGPKRSGPGSGPKKKKSRKTEDNPAASGSQAGDERKDEGDEDSGSDQESDSGPYCLCRGPDNHRFMIACDKCEDWFHGECIGMDKYTGENLVQRYICPNCSDGKRYVTRYKKMCSLESCNLPSRLYDPQNPSIFCSQEHCQAWWEHLIKTLPRNKVSSLDNLTRMEFVGLLDPLPRIPGQKPSSNWKLGDTPFDIEPDFWQKVDLKVVLTQEERDILETSAAERYSKGEEISFRKKMLQIIEMGLKQREAAIANGTLPKDVCGYDTRLDTVGATAQFIAFAKSPEGEAILSAGRFEPPVRTSLHLTSVEPDATKGVMCVKKKCKTHQMWGAILTKNVKHLIRVLASEAKEHLDAETRLKENAAGRYLRSQLENNIVTRFDSTDDDEDSDEEVKRTDKRDNAVNDVEMG</sequence>
<dbReference type="EMBL" id="MU858050">
    <property type="protein sequence ID" value="KAK4219096.1"/>
    <property type="molecule type" value="Genomic_DNA"/>
</dbReference>
<feature type="domain" description="PHD-type" evidence="8">
    <location>
        <begin position="66"/>
        <end position="117"/>
    </location>
</feature>
<dbReference type="Proteomes" id="UP001301769">
    <property type="component" value="Unassembled WGS sequence"/>
</dbReference>
<dbReference type="InterPro" id="IPR013083">
    <property type="entry name" value="Znf_RING/FYVE/PHD"/>
</dbReference>
<evidence type="ECO:0000256" key="2">
    <source>
        <dbReference type="ARBA" id="ARBA00022723"/>
    </source>
</evidence>
<dbReference type="InterPro" id="IPR001965">
    <property type="entry name" value="Znf_PHD"/>
</dbReference>
<feature type="compositionally biased region" description="Basic and acidic residues" evidence="7">
    <location>
        <begin position="405"/>
        <end position="415"/>
    </location>
</feature>
<comment type="subcellular location">
    <subcellularLocation>
        <location evidence="1">Nucleus</location>
    </subcellularLocation>
</comment>
<dbReference type="PANTHER" id="PTHR46174">
    <property type="entry name" value="CXXC-TYPE ZINC FINGER PROTEIN 1"/>
    <property type="match status" value="1"/>
</dbReference>
<dbReference type="InterPro" id="IPR019787">
    <property type="entry name" value="Znf_PHD-finger"/>
</dbReference>
<keyword evidence="3 6" id="KW-0863">Zinc-finger</keyword>
<evidence type="ECO:0000313" key="10">
    <source>
        <dbReference type="Proteomes" id="UP001301769"/>
    </source>
</evidence>
<name>A0AAN7BAW8_9PEZI</name>
<evidence type="ECO:0000256" key="5">
    <source>
        <dbReference type="ARBA" id="ARBA00023242"/>
    </source>
</evidence>
<feature type="compositionally biased region" description="Low complexity" evidence="7">
    <location>
        <begin position="10"/>
        <end position="21"/>
    </location>
</feature>
<dbReference type="PROSITE" id="PS50016">
    <property type="entry name" value="ZF_PHD_2"/>
    <property type="match status" value="1"/>
</dbReference>